<dbReference type="InterPro" id="IPR012106">
    <property type="entry name" value="Phage_Mu_Gp1"/>
</dbReference>
<gene>
    <name evidence="3" type="ORF">NM686_002895</name>
    <name evidence="2" type="ORF">NM686_014625</name>
</gene>
<evidence type="ECO:0000313" key="3">
    <source>
        <dbReference type="EMBL" id="WAR45477.1"/>
    </source>
</evidence>
<dbReference type="PIRSF" id="PIRSF016624">
    <property type="entry name" value="Mu_prophg_I"/>
    <property type="match status" value="1"/>
</dbReference>
<keyword evidence="4" id="KW-1185">Reference proteome</keyword>
<keyword evidence="1" id="KW-0175">Coiled coil</keyword>
<dbReference type="RefSeq" id="WP_255190487.1">
    <property type="nucleotide sequence ID" value="NZ_CP113517.1"/>
</dbReference>
<dbReference type="GO" id="GO:0006508">
    <property type="term" value="P:proteolysis"/>
    <property type="evidence" value="ECO:0007669"/>
    <property type="project" value="UniProtKB-KW"/>
</dbReference>
<evidence type="ECO:0000313" key="2">
    <source>
        <dbReference type="EMBL" id="WAR43606.1"/>
    </source>
</evidence>
<sequence length="335" mass="36366">MSKPAVKVASLAFEIAAAGTVPTEAHLLPVGPFRAADGRPEDCEAWQLDAEIAANVIQRLRDRKNDTLIDYEHQSLRSEWNGQPVIAAGWFHDMAWRDGKGLYAVGVDWTTTAQQRITDKEYRYISAVFYYYSATGEVLDVISVALTNTPAIDGLDGLDDDDGMAALSKRFSLPNLNPETSDMPRPEEELAALRVTHAQTETSLAALTAERDTLKTQLAALTTERDTLTTELAALNKQISDANAAAEAQKKTDLITAALTDGRMAPALKPWAEKQSLAALTEFLETSGPLPITQRQASDGHTTGTAALTAEQKAIAEKMGVTEEEFLAAQKKHAR</sequence>
<keyword evidence="3" id="KW-0378">Hydrolase</keyword>
<dbReference type="EMBL" id="CP113517">
    <property type="protein sequence ID" value="WAR43606.1"/>
    <property type="molecule type" value="Genomic_DNA"/>
</dbReference>
<dbReference type="EMBL" id="CP113517">
    <property type="protein sequence ID" value="WAR45477.1"/>
    <property type="molecule type" value="Genomic_DNA"/>
</dbReference>
<evidence type="ECO:0000313" key="4">
    <source>
        <dbReference type="Proteomes" id="UP001162780"/>
    </source>
</evidence>
<dbReference type="Proteomes" id="UP001162780">
    <property type="component" value="Chromosome"/>
</dbReference>
<proteinExistence type="predicted"/>
<evidence type="ECO:0000256" key="1">
    <source>
        <dbReference type="SAM" id="Coils"/>
    </source>
</evidence>
<keyword evidence="3" id="KW-0645">Protease</keyword>
<feature type="coiled-coil region" evidence="1">
    <location>
        <begin position="197"/>
        <end position="252"/>
    </location>
</feature>
<protein>
    <submittedName>
        <fullName evidence="3">Phage protease</fullName>
    </submittedName>
</protein>
<name>A0ABY7GLU9_9GAMM</name>
<organism evidence="3 4">
    <name type="scientific">Methylomonas rapida</name>
    <dbReference type="NCBI Taxonomy" id="2963939"/>
    <lineage>
        <taxon>Bacteria</taxon>
        <taxon>Pseudomonadati</taxon>
        <taxon>Pseudomonadota</taxon>
        <taxon>Gammaproteobacteria</taxon>
        <taxon>Methylococcales</taxon>
        <taxon>Methylococcaceae</taxon>
        <taxon>Methylomonas</taxon>
    </lineage>
</organism>
<reference evidence="3" key="1">
    <citation type="submission" date="2022-11" db="EMBL/GenBank/DDBJ databases">
        <title>Methylomonas rapida sp. nov., Carotenoid-Producing Obligate Methanotrophs with High Growth Characteristics and Biotechnological Potential.</title>
        <authorList>
            <person name="Tikhonova E.N."/>
            <person name="Suleimanov R.Z."/>
            <person name="Miroshnikov K."/>
            <person name="Oshkin I.Y."/>
            <person name="Belova S.E."/>
            <person name="Danilova O.V."/>
            <person name="Ashikhmin A."/>
            <person name="Konopkin A."/>
            <person name="But S.Y."/>
            <person name="Khmelenina V.N."/>
            <person name="Kuznetsov N."/>
            <person name="Pimenov N.V."/>
            <person name="Dedysh S.N."/>
        </authorList>
    </citation>
    <scope>NUCLEOTIDE SEQUENCE</scope>
    <source>
        <strain evidence="3">MP1</strain>
    </source>
</reference>
<dbReference type="GO" id="GO:0008233">
    <property type="term" value="F:peptidase activity"/>
    <property type="evidence" value="ECO:0007669"/>
    <property type="project" value="UniProtKB-KW"/>
</dbReference>
<dbReference type="Pfam" id="PF10123">
    <property type="entry name" value="Mu-like_Pro"/>
    <property type="match status" value="1"/>
</dbReference>
<accession>A0ABY7GLU9</accession>